<gene>
    <name evidence="2" type="ORF">GCM10012289_28330</name>
</gene>
<accession>A0A917YX92</accession>
<reference evidence="2" key="1">
    <citation type="journal article" date="2014" name="Int. J. Syst. Evol. Microbiol.">
        <title>Complete genome sequence of Corynebacterium casei LMG S-19264T (=DSM 44701T), isolated from a smear-ripened cheese.</title>
        <authorList>
            <consortium name="US DOE Joint Genome Institute (JGI-PGF)"/>
            <person name="Walter F."/>
            <person name="Albersmeier A."/>
            <person name="Kalinowski J."/>
            <person name="Ruckert C."/>
        </authorList>
    </citation>
    <scope>NUCLEOTIDE SEQUENCE</scope>
    <source>
        <strain evidence="2">CGMCC 4.7368</strain>
    </source>
</reference>
<comment type="caution">
    <text evidence="2">The sequence shown here is derived from an EMBL/GenBank/DDBJ whole genome shotgun (WGS) entry which is preliminary data.</text>
</comment>
<reference evidence="2" key="2">
    <citation type="submission" date="2020-09" db="EMBL/GenBank/DDBJ databases">
        <authorList>
            <person name="Sun Q."/>
            <person name="Zhou Y."/>
        </authorList>
    </citation>
    <scope>NUCLEOTIDE SEQUENCE</scope>
    <source>
        <strain evidence="2">CGMCC 4.7368</strain>
    </source>
</reference>
<proteinExistence type="predicted"/>
<evidence type="ECO:0000256" key="1">
    <source>
        <dbReference type="SAM" id="MobiDB-lite"/>
    </source>
</evidence>
<dbReference type="EMBL" id="BMNH01000006">
    <property type="protein sequence ID" value="GGO68773.1"/>
    <property type="molecule type" value="Genomic_DNA"/>
</dbReference>
<evidence type="ECO:0000313" key="3">
    <source>
        <dbReference type="Proteomes" id="UP000646523"/>
    </source>
</evidence>
<keyword evidence="3" id="KW-1185">Reference proteome</keyword>
<dbReference type="Proteomes" id="UP000646523">
    <property type="component" value="Unassembled WGS sequence"/>
</dbReference>
<sequence>MNPSPAAGGVGRRFIWEGRSLLPTGQTWCPDVKWERAESRSSGSEGDGGEWADGRAAGSREVPR</sequence>
<feature type="region of interest" description="Disordered" evidence="1">
    <location>
        <begin position="32"/>
        <end position="64"/>
    </location>
</feature>
<dbReference type="AlphaFoldDB" id="A0A917YX92"/>
<evidence type="ECO:0000313" key="2">
    <source>
        <dbReference type="EMBL" id="GGO68773.1"/>
    </source>
</evidence>
<organism evidence="2 3">
    <name type="scientific">Nonomuraea cavernae</name>
    <dbReference type="NCBI Taxonomy" id="2045107"/>
    <lineage>
        <taxon>Bacteria</taxon>
        <taxon>Bacillati</taxon>
        <taxon>Actinomycetota</taxon>
        <taxon>Actinomycetes</taxon>
        <taxon>Streptosporangiales</taxon>
        <taxon>Streptosporangiaceae</taxon>
        <taxon>Nonomuraea</taxon>
    </lineage>
</organism>
<protein>
    <submittedName>
        <fullName evidence="2">Uncharacterized protein</fullName>
    </submittedName>
</protein>
<name>A0A917YX92_9ACTN</name>